<accession>A0A813G8D8</accession>
<dbReference type="Proteomes" id="UP000654075">
    <property type="component" value="Unassembled WGS sequence"/>
</dbReference>
<keyword evidence="1" id="KW-0732">Signal</keyword>
<evidence type="ECO:0000313" key="3">
    <source>
        <dbReference type="Proteomes" id="UP000654075"/>
    </source>
</evidence>
<evidence type="ECO:0000313" key="2">
    <source>
        <dbReference type="EMBL" id="CAE8622455.1"/>
    </source>
</evidence>
<feature type="non-terminal residue" evidence="2">
    <location>
        <position position="231"/>
    </location>
</feature>
<reference evidence="2" key="1">
    <citation type="submission" date="2021-02" db="EMBL/GenBank/DDBJ databases">
        <authorList>
            <person name="Dougan E. K."/>
            <person name="Rhodes N."/>
            <person name="Thang M."/>
            <person name="Chan C."/>
        </authorList>
    </citation>
    <scope>NUCLEOTIDE SEQUENCE</scope>
</reference>
<dbReference type="AlphaFoldDB" id="A0A813G8D8"/>
<keyword evidence="3" id="KW-1185">Reference proteome</keyword>
<organism evidence="2 3">
    <name type="scientific">Polarella glacialis</name>
    <name type="common">Dinoflagellate</name>
    <dbReference type="NCBI Taxonomy" id="89957"/>
    <lineage>
        <taxon>Eukaryota</taxon>
        <taxon>Sar</taxon>
        <taxon>Alveolata</taxon>
        <taxon>Dinophyceae</taxon>
        <taxon>Suessiales</taxon>
        <taxon>Suessiaceae</taxon>
        <taxon>Polarella</taxon>
    </lineage>
</organism>
<feature type="chain" id="PRO_5032622019" evidence="1">
    <location>
        <begin position="25"/>
        <end position="231"/>
    </location>
</feature>
<dbReference type="EMBL" id="CAJNNV010027978">
    <property type="protein sequence ID" value="CAE8622455.1"/>
    <property type="molecule type" value="Genomic_DNA"/>
</dbReference>
<evidence type="ECO:0000256" key="1">
    <source>
        <dbReference type="SAM" id="SignalP"/>
    </source>
</evidence>
<sequence>MRRPCARLPRCLWLVVLLLQLSEAYLPWDHSCSWFRDASDWHWLRRRADDHLSGRQKWSPSERAARLTSDMRCPVGNHVRHLLDLDARGAARDLSVEGCWKMMFGVYNSFDFLDIALSGWPVFDLMHRTCRSYLGDRDLCATDAQAFSFLQGEGGGSYLIAARAYMTVASPVLGAQAALMRLESANVTASSSAADKDRVLATLKELSHLLLSAQESWQTGWQQRTGGSDAK</sequence>
<name>A0A813G8D8_POLGL</name>
<feature type="signal peptide" evidence="1">
    <location>
        <begin position="1"/>
        <end position="24"/>
    </location>
</feature>
<protein>
    <submittedName>
        <fullName evidence="2">Uncharacterized protein</fullName>
    </submittedName>
</protein>
<gene>
    <name evidence="2" type="ORF">PGLA1383_LOCUS39898</name>
</gene>
<proteinExistence type="predicted"/>
<comment type="caution">
    <text evidence="2">The sequence shown here is derived from an EMBL/GenBank/DDBJ whole genome shotgun (WGS) entry which is preliminary data.</text>
</comment>